<evidence type="ECO:0000313" key="4">
    <source>
        <dbReference type="Proteomes" id="UP000727407"/>
    </source>
</evidence>
<dbReference type="PANTHER" id="PTHR13423">
    <property type="entry name" value="OUT AT FIRST"/>
    <property type="match status" value="1"/>
</dbReference>
<comment type="caution">
    <text evidence="3">The sequence shown here is derived from an EMBL/GenBank/DDBJ whole genome shotgun (WGS) entry which is preliminary data.</text>
</comment>
<feature type="non-terminal residue" evidence="3">
    <location>
        <position position="1"/>
    </location>
</feature>
<feature type="domain" description="Out at first protein BRICHOS-like" evidence="2">
    <location>
        <begin position="101"/>
        <end position="249"/>
    </location>
</feature>
<dbReference type="PANTHER" id="PTHR13423:SF2">
    <property type="entry name" value="OUT AT FIRST PROTEIN HOMOLOG"/>
    <property type="match status" value="1"/>
</dbReference>
<evidence type="ECO:0000259" key="2">
    <source>
        <dbReference type="Pfam" id="PF14941"/>
    </source>
</evidence>
<dbReference type="InterPro" id="IPR053894">
    <property type="entry name" value="OAF_N"/>
</dbReference>
<accession>A0A8J4TXA5</accession>
<dbReference type="AlphaFoldDB" id="A0A8J4TXA5"/>
<organism evidence="3 4">
    <name type="scientific">Clarias magur</name>
    <name type="common">Asian catfish</name>
    <name type="synonym">Macropteronotus magur</name>
    <dbReference type="NCBI Taxonomy" id="1594786"/>
    <lineage>
        <taxon>Eukaryota</taxon>
        <taxon>Metazoa</taxon>
        <taxon>Chordata</taxon>
        <taxon>Craniata</taxon>
        <taxon>Vertebrata</taxon>
        <taxon>Euteleostomi</taxon>
        <taxon>Actinopterygii</taxon>
        <taxon>Neopterygii</taxon>
        <taxon>Teleostei</taxon>
        <taxon>Ostariophysi</taxon>
        <taxon>Siluriformes</taxon>
        <taxon>Clariidae</taxon>
        <taxon>Clarias</taxon>
    </lineage>
</organism>
<evidence type="ECO:0000313" key="3">
    <source>
        <dbReference type="EMBL" id="KAF5899839.1"/>
    </source>
</evidence>
<gene>
    <name evidence="3" type="primary">oaf</name>
    <name evidence="3" type="ORF">DAT39_010460</name>
</gene>
<sequence>LFPQIEEIMVQPLRDSRDHYEELKQMDDAMSQVCFGCTEPINSSGLLKVSPDSLKLYPSSLKRKTDPKELHRLPKFMCPSQCVSLTGHHICGTKDKAGAYELKVLVRLSDGLITAETLESDSERDIISVEFRHTDGTLITLLADFKRHVKIVRALVLGEPERGQTHYQGLCFISRLEHGEIIPSEAMVRLRQKNPHLVRTAEEKRGLERMSMNMVVNLTLSWHLSSHIRSMCRDAHDFIYTREQDAKYWREK</sequence>
<reference evidence="3" key="1">
    <citation type="submission" date="2020-07" db="EMBL/GenBank/DDBJ databases">
        <title>Clarias magur genome sequencing, assembly and annotation.</title>
        <authorList>
            <person name="Kushwaha B."/>
            <person name="Kumar R."/>
            <person name="Das P."/>
            <person name="Joshi C.G."/>
            <person name="Kumar D."/>
            <person name="Nagpure N.S."/>
            <person name="Pandey M."/>
            <person name="Agarwal S."/>
            <person name="Srivastava S."/>
            <person name="Singh M."/>
            <person name="Sahoo L."/>
            <person name="Jayasankar P."/>
            <person name="Meher P.K."/>
            <person name="Koringa P.G."/>
            <person name="Iquebal M.A."/>
            <person name="Das S.P."/>
            <person name="Bit A."/>
            <person name="Patnaik S."/>
            <person name="Patel N."/>
            <person name="Shah T.M."/>
            <person name="Hinsu A."/>
            <person name="Jena J.K."/>
        </authorList>
    </citation>
    <scope>NUCLEOTIDE SEQUENCE</scope>
    <source>
        <strain evidence="3">CIFAMagur01</strain>
        <tissue evidence="3">Testis</tissue>
    </source>
</reference>
<dbReference type="Proteomes" id="UP000727407">
    <property type="component" value="Unassembled WGS sequence"/>
</dbReference>
<keyword evidence="4" id="KW-1185">Reference proteome</keyword>
<name>A0A8J4TXA5_CLAMG</name>
<dbReference type="Pfam" id="PF14941">
    <property type="entry name" value="OAF_N"/>
    <property type="match status" value="1"/>
</dbReference>
<protein>
    <recommendedName>
        <fullName evidence="1">Out at first protein homolog</fullName>
    </recommendedName>
</protein>
<evidence type="ECO:0000256" key="1">
    <source>
        <dbReference type="ARBA" id="ARBA00021639"/>
    </source>
</evidence>
<dbReference type="EMBL" id="QNUK01000154">
    <property type="protein sequence ID" value="KAF5899839.1"/>
    <property type="molecule type" value="Genomic_DNA"/>
</dbReference>
<dbReference type="OrthoDB" id="5947176at2759"/>
<proteinExistence type="predicted"/>
<dbReference type="InterPro" id="IPR026315">
    <property type="entry name" value="Oaf"/>
</dbReference>
<feature type="non-terminal residue" evidence="3">
    <location>
        <position position="252"/>
    </location>
</feature>